<feature type="repeat" description="TPR" evidence="3">
    <location>
        <begin position="355"/>
        <end position="388"/>
    </location>
</feature>
<protein>
    <submittedName>
        <fullName evidence="5">Tetratricopeptide repeat protein</fullName>
    </submittedName>
</protein>
<gene>
    <name evidence="5" type="ORF">C0Z19_18550</name>
</gene>
<feature type="repeat" description="TPR" evidence="3">
    <location>
        <begin position="401"/>
        <end position="434"/>
    </location>
</feature>
<sequence length="575" mass="63638">MRNRRAHRWLAGLATALALTGTAAQTASPPAVCAPALALDDVAPTFRFVRKCDITPERLTRFAADAERAAHRARLRSSQRVAFAKAANLMFAAAPPEAFDRLAPLVLALAALGTGKPDLDFAALARSWVDRYGLLMRRVRVLWTDDPLEPQVHAALAGFAFDDAAKSLALELAEPGAPDELTAERSFEASIVEWLRLSPKRALALARIAHAMQPDDLDIAEFYGDLLEEAHLLEQAQPVVEALALRYQALARDKPDRWRGRFARELGKLGVLYTALALPQDAEMAYLHALGNYWGLAREQPERFGPDVADVLEALGALYRDAERPDDAIDAYREALKLERALAQHDATVYTVGLARTLNDLGVLYAMTHRADEARHAYAEALDLQRELVRENPMAHRAALARTLNNLGNLYSDDGRFSDAEQAYDEALTIRRALALESPTYDAPDMVRTLTNLGVLYRRQGRVSQAEKAYREALRTLQPLERGAPGAFNADKARVLNNLGVLLSKTRRRYEAEGAYRRAIVLYAALAKKEPANYRSDYARVLGNLAKLYAEMGRKREAQAVRQTAGKLGGAERIE</sequence>
<name>A0A2N7VW94_9BURK</name>
<dbReference type="SMART" id="SM00028">
    <property type="entry name" value="TPR"/>
    <property type="match status" value="5"/>
</dbReference>
<keyword evidence="2 3" id="KW-0802">TPR repeat</keyword>
<keyword evidence="6" id="KW-1185">Reference proteome</keyword>
<feature type="repeat" description="TPR" evidence="3">
    <location>
        <begin position="447"/>
        <end position="480"/>
    </location>
</feature>
<evidence type="ECO:0000256" key="2">
    <source>
        <dbReference type="ARBA" id="ARBA00022803"/>
    </source>
</evidence>
<evidence type="ECO:0000313" key="6">
    <source>
        <dbReference type="Proteomes" id="UP000235347"/>
    </source>
</evidence>
<feature type="signal peptide" evidence="4">
    <location>
        <begin position="1"/>
        <end position="26"/>
    </location>
</feature>
<dbReference type="PANTHER" id="PTHR45641">
    <property type="entry name" value="TETRATRICOPEPTIDE REPEAT PROTEIN (AFU_ORTHOLOGUE AFUA_6G03870)"/>
    <property type="match status" value="1"/>
</dbReference>
<evidence type="ECO:0000313" key="5">
    <source>
        <dbReference type="EMBL" id="PMS21430.1"/>
    </source>
</evidence>
<feature type="repeat" description="TPR" evidence="3">
    <location>
        <begin position="309"/>
        <end position="342"/>
    </location>
</feature>
<dbReference type="PANTHER" id="PTHR45641:SF19">
    <property type="entry name" value="NEPHROCYSTIN-3"/>
    <property type="match status" value="1"/>
</dbReference>
<keyword evidence="4" id="KW-0732">Signal</keyword>
<feature type="chain" id="PRO_5014951214" evidence="4">
    <location>
        <begin position="27"/>
        <end position="575"/>
    </location>
</feature>
<organism evidence="5 6">
    <name type="scientific">Trinickia soli</name>
    <dbReference type="NCBI Taxonomy" id="380675"/>
    <lineage>
        <taxon>Bacteria</taxon>
        <taxon>Pseudomonadati</taxon>
        <taxon>Pseudomonadota</taxon>
        <taxon>Betaproteobacteria</taxon>
        <taxon>Burkholderiales</taxon>
        <taxon>Burkholderiaceae</taxon>
        <taxon>Trinickia</taxon>
    </lineage>
</organism>
<dbReference type="EMBL" id="PNYB01000016">
    <property type="protein sequence ID" value="PMS21430.1"/>
    <property type="molecule type" value="Genomic_DNA"/>
</dbReference>
<dbReference type="Pfam" id="PF13374">
    <property type="entry name" value="TPR_10"/>
    <property type="match status" value="5"/>
</dbReference>
<dbReference type="InterPro" id="IPR011990">
    <property type="entry name" value="TPR-like_helical_dom_sf"/>
</dbReference>
<reference evidence="5 6" key="1">
    <citation type="submission" date="2018-01" db="EMBL/GenBank/DDBJ databases">
        <title>Whole genome analyses suggest that Burkholderia sensu lato contains two further novel genera in the rhizoxinica-symbiotica group Mycetohabitans gen. nov., and Trinickia gen. nov.: implications for the evolution of diazotrophy and nodulation in the Burkholderiaceae.</title>
        <authorList>
            <person name="Estrada-de los Santos P."/>
            <person name="Palmer M."/>
            <person name="Chavez-Ramirez B."/>
            <person name="Beukes C."/>
            <person name="Steenkamp E.T."/>
            <person name="Hirsch A.M."/>
            <person name="Manyaka P."/>
            <person name="Maluk M."/>
            <person name="Lafos M."/>
            <person name="Crook M."/>
            <person name="Gross E."/>
            <person name="Simon M.F."/>
            <person name="Bueno dos Reis Junior F."/>
            <person name="Poole P.S."/>
            <person name="Venter S.N."/>
            <person name="James E.K."/>
        </authorList>
    </citation>
    <scope>NUCLEOTIDE SEQUENCE [LARGE SCALE GENOMIC DNA]</scope>
    <source>
        <strain evidence="5 6">GP25-8</strain>
    </source>
</reference>
<dbReference type="PROSITE" id="PS50005">
    <property type="entry name" value="TPR"/>
    <property type="match status" value="4"/>
</dbReference>
<dbReference type="InterPro" id="IPR019734">
    <property type="entry name" value="TPR_rpt"/>
</dbReference>
<dbReference type="RefSeq" id="WP_102611297.1">
    <property type="nucleotide sequence ID" value="NZ_CADIKD010000012.1"/>
</dbReference>
<evidence type="ECO:0000256" key="1">
    <source>
        <dbReference type="ARBA" id="ARBA00022737"/>
    </source>
</evidence>
<comment type="caution">
    <text evidence="5">The sequence shown here is derived from an EMBL/GenBank/DDBJ whole genome shotgun (WGS) entry which is preliminary data.</text>
</comment>
<proteinExistence type="predicted"/>
<evidence type="ECO:0000256" key="4">
    <source>
        <dbReference type="SAM" id="SignalP"/>
    </source>
</evidence>
<dbReference type="Gene3D" id="1.25.40.10">
    <property type="entry name" value="Tetratricopeptide repeat domain"/>
    <property type="match status" value="2"/>
</dbReference>
<dbReference type="Proteomes" id="UP000235347">
    <property type="component" value="Unassembled WGS sequence"/>
</dbReference>
<keyword evidence="1" id="KW-0677">Repeat</keyword>
<dbReference type="AlphaFoldDB" id="A0A2N7VW94"/>
<accession>A0A2N7VW94</accession>
<dbReference type="SUPFAM" id="SSF48452">
    <property type="entry name" value="TPR-like"/>
    <property type="match status" value="2"/>
</dbReference>
<evidence type="ECO:0000256" key="3">
    <source>
        <dbReference type="PROSITE-ProRule" id="PRU00339"/>
    </source>
</evidence>